<evidence type="ECO:0000313" key="2">
    <source>
        <dbReference type="EMBL" id="KAE9536929.1"/>
    </source>
</evidence>
<reference evidence="2 3" key="1">
    <citation type="submission" date="2019-08" db="EMBL/GenBank/DDBJ databases">
        <title>The genome of the soybean aphid Biotype 1, its phylome, world population structure and adaptation to the North American continent.</title>
        <authorList>
            <person name="Giordano R."/>
            <person name="Donthu R.K."/>
            <person name="Hernandez A.G."/>
            <person name="Wright C.L."/>
            <person name="Zimin A.V."/>
        </authorList>
    </citation>
    <scope>NUCLEOTIDE SEQUENCE [LARGE SCALE GENOMIC DNA]</scope>
    <source>
        <tissue evidence="2">Whole aphids</tissue>
    </source>
</reference>
<dbReference type="AlphaFoldDB" id="A0A6G0TQA8"/>
<dbReference type="OrthoDB" id="10640839at2759"/>
<accession>A0A6G0TQA8</accession>
<keyword evidence="3" id="KW-1185">Reference proteome</keyword>
<name>A0A6G0TQA8_APHGL</name>
<evidence type="ECO:0000256" key="1">
    <source>
        <dbReference type="SAM" id="Phobius"/>
    </source>
</evidence>
<feature type="transmembrane region" description="Helical" evidence="1">
    <location>
        <begin position="88"/>
        <end position="109"/>
    </location>
</feature>
<proteinExistence type="predicted"/>
<sequence length="281" mass="32367">MQHLSKWVTGLRKLHFCCIDESPSWVTRSDKTDYVPKLRCAWQSSSVARICINAPIGEGKLGHLPPPGQKYYEIRLKGRSFVQIVKLFSLRMQCVFTIMMMFYCVSLVARQSVLDMSNQFLYKSKIRLNQNIINDIFKGHRLGNSMIVTRRKKLKTTKITFHHLHIYDCDNINSMTTSPMNNLIHDSETTKHIIVIIILKLRQVGTALLYIKGRGGPRTRISLTLTFGENFKGAEVKNRSIFTAPNVVDRHKKKKTHIIVKSIHSSLRSESKKHTSLLLKF</sequence>
<gene>
    <name evidence="2" type="ORF">AGLY_006736</name>
</gene>
<comment type="caution">
    <text evidence="2">The sequence shown here is derived from an EMBL/GenBank/DDBJ whole genome shotgun (WGS) entry which is preliminary data.</text>
</comment>
<keyword evidence="1" id="KW-1133">Transmembrane helix</keyword>
<evidence type="ECO:0000313" key="3">
    <source>
        <dbReference type="Proteomes" id="UP000475862"/>
    </source>
</evidence>
<dbReference type="EMBL" id="VYZN01000019">
    <property type="protein sequence ID" value="KAE9536929.1"/>
    <property type="molecule type" value="Genomic_DNA"/>
</dbReference>
<protein>
    <submittedName>
        <fullName evidence="2">Uncharacterized protein</fullName>
    </submittedName>
</protein>
<dbReference type="Proteomes" id="UP000475862">
    <property type="component" value="Unassembled WGS sequence"/>
</dbReference>
<organism evidence="2 3">
    <name type="scientific">Aphis glycines</name>
    <name type="common">Soybean aphid</name>
    <dbReference type="NCBI Taxonomy" id="307491"/>
    <lineage>
        <taxon>Eukaryota</taxon>
        <taxon>Metazoa</taxon>
        <taxon>Ecdysozoa</taxon>
        <taxon>Arthropoda</taxon>
        <taxon>Hexapoda</taxon>
        <taxon>Insecta</taxon>
        <taxon>Pterygota</taxon>
        <taxon>Neoptera</taxon>
        <taxon>Paraneoptera</taxon>
        <taxon>Hemiptera</taxon>
        <taxon>Sternorrhyncha</taxon>
        <taxon>Aphidomorpha</taxon>
        <taxon>Aphidoidea</taxon>
        <taxon>Aphididae</taxon>
        <taxon>Aphidini</taxon>
        <taxon>Aphis</taxon>
        <taxon>Aphis</taxon>
    </lineage>
</organism>
<keyword evidence="1" id="KW-0812">Transmembrane</keyword>
<keyword evidence="1" id="KW-0472">Membrane</keyword>